<organism evidence="3 4">
    <name type="scientific">Alternaria alternata</name>
    <name type="common">Alternaria rot fungus</name>
    <name type="synonym">Torula alternata</name>
    <dbReference type="NCBI Taxonomy" id="5599"/>
    <lineage>
        <taxon>Eukaryota</taxon>
        <taxon>Fungi</taxon>
        <taxon>Dikarya</taxon>
        <taxon>Ascomycota</taxon>
        <taxon>Pezizomycotina</taxon>
        <taxon>Dothideomycetes</taxon>
        <taxon>Pleosporomycetidae</taxon>
        <taxon>Pleosporales</taxon>
        <taxon>Pleosporineae</taxon>
        <taxon>Pleosporaceae</taxon>
        <taxon>Alternaria</taxon>
        <taxon>Alternaria sect. Alternaria</taxon>
        <taxon>Alternaria alternata complex</taxon>
    </lineage>
</organism>
<dbReference type="EMBL" id="KV441500">
    <property type="protein sequence ID" value="OAG14461.1"/>
    <property type="molecule type" value="Genomic_DNA"/>
</dbReference>
<dbReference type="InterPro" id="IPR010730">
    <property type="entry name" value="HET"/>
</dbReference>
<feature type="compositionally biased region" description="Basic and acidic residues" evidence="1">
    <location>
        <begin position="40"/>
        <end position="52"/>
    </location>
</feature>
<dbReference type="Pfam" id="PF06985">
    <property type="entry name" value="HET"/>
    <property type="match status" value="1"/>
</dbReference>
<accession>A0A177D4X8</accession>
<feature type="region of interest" description="Disordered" evidence="1">
    <location>
        <begin position="40"/>
        <end position="72"/>
    </location>
</feature>
<dbReference type="PANTHER" id="PTHR33112:SF16">
    <property type="entry name" value="HETEROKARYON INCOMPATIBILITY DOMAIN-CONTAINING PROTEIN"/>
    <property type="match status" value="1"/>
</dbReference>
<sequence>MRGLHDDVARLSQGAPAISEITITPIRAFAEAFNSCRLRKTEDMDDAREPETPRPYPEVGHGDSLTQSGMQHDTHRPIADIVSSPGALHETIEEIIDLAIAENNEEKPLKLRFITPSFVEAWITDENYCDFKITSPEEHEPGMDFVSVSYCWNHTQSMAGLPMLPEYCIQDLASPNSLGRPVSCPTLVFHRAVQFARQHGCPYIWIDQECINQTNPADIEKHLQIMHRVYKESRWTVALLSWTFPIVSAVEVIHDFTDGQDHEVDRTKLIFAILQPLTNDRWFTRTWTHHERLCASSLHYLVPVDPTFTLPEYIKRRMAGNDLHVDASNISATGGYREKFTTSPSEIPAPGNFSSPFAENGRTSMPMRPESEHPWNLVLLQTFDAMDKCDNFLVADRVSILGNICDLPRRLLSNRLNDPKYSYSICLMALFLANCLPDPAERLNYLQVAWGSTLQHTIRDVFKGWELFEPSMILKAKKKGWDIDDISRRMSGLIDHNKDLPDVTGIEL</sequence>
<evidence type="ECO:0000256" key="1">
    <source>
        <dbReference type="SAM" id="MobiDB-lite"/>
    </source>
</evidence>
<proteinExistence type="predicted"/>
<evidence type="ECO:0000313" key="3">
    <source>
        <dbReference type="EMBL" id="OAG14461.1"/>
    </source>
</evidence>
<dbReference type="GeneID" id="29115634"/>
<dbReference type="KEGG" id="aalt:CC77DRAFT_1100007"/>
<evidence type="ECO:0000313" key="4">
    <source>
        <dbReference type="Proteomes" id="UP000077248"/>
    </source>
</evidence>
<dbReference type="RefSeq" id="XP_018379882.1">
    <property type="nucleotide sequence ID" value="XM_018530040.1"/>
</dbReference>
<gene>
    <name evidence="3" type="ORF">CC77DRAFT_1100007</name>
</gene>
<evidence type="ECO:0000259" key="2">
    <source>
        <dbReference type="Pfam" id="PF06985"/>
    </source>
</evidence>
<dbReference type="PANTHER" id="PTHR33112">
    <property type="entry name" value="DOMAIN PROTEIN, PUTATIVE-RELATED"/>
    <property type="match status" value="1"/>
</dbReference>
<name>A0A177D4X8_ALTAL</name>
<protein>
    <recommendedName>
        <fullName evidence="2">Heterokaryon incompatibility domain-containing protein</fullName>
    </recommendedName>
</protein>
<dbReference type="VEuPathDB" id="FungiDB:CC77DRAFT_1100007"/>
<dbReference type="Proteomes" id="UP000077248">
    <property type="component" value="Unassembled WGS sequence"/>
</dbReference>
<keyword evidence="4" id="KW-1185">Reference proteome</keyword>
<dbReference type="AlphaFoldDB" id="A0A177D4X8"/>
<feature type="domain" description="Heterokaryon incompatibility" evidence="2">
    <location>
        <begin position="145"/>
        <end position="291"/>
    </location>
</feature>
<reference evidence="3 4" key="1">
    <citation type="submission" date="2016-05" db="EMBL/GenBank/DDBJ databases">
        <title>Comparative analysis of secretome profiles of manganese(II)-oxidizing ascomycete fungi.</title>
        <authorList>
            <consortium name="DOE Joint Genome Institute"/>
            <person name="Zeiner C.A."/>
            <person name="Purvine S.O."/>
            <person name="Zink E.M."/>
            <person name="Wu S."/>
            <person name="Pasa-Tolic L."/>
            <person name="Chaput D.L."/>
            <person name="Haridas S."/>
            <person name="Grigoriev I.V."/>
            <person name="Santelli C.M."/>
            <person name="Hansel C.M."/>
        </authorList>
    </citation>
    <scope>NUCLEOTIDE SEQUENCE [LARGE SCALE GENOMIC DNA]</scope>
    <source>
        <strain evidence="3 4">SRC1lrK2f</strain>
    </source>
</reference>